<proteinExistence type="predicted"/>
<reference evidence="1" key="1">
    <citation type="submission" date="2018-02" db="EMBL/GenBank/DDBJ databases">
        <title>Rhizophora mucronata_Transcriptome.</title>
        <authorList>
            <person name="Meera S.P."/>
            <person name="Sreeshan A."/>
            <person name="Augustine A."/>
        </authorList>
    </citation>
    <scope>NUCLEOTIDE SEQUENCE</scope>
    <source>
        <tissue evidence="1">Leaf</tissue>
    </source>
</reference>
<protein>
    <submittedName>
        <fullName evidence="1">Uncharacterized protein</fullName>
    </submittedName>
</protein>
<name>A0A2P2Q6I7_RHIMU</name>
<sequence>MISCSFGMKIASFTVFHPQIMDKFFFFLLFLCFQSRHQSTFSFISLFVEVLMS</sequence>
<organism evidence="1">
    <name type="scientific">Rhizophora mucronata</name>
    <name type="common">Asiatic mangrove</name>
    <dbReference type="NCBI Taxonomy" id="61149"/>
    <lineage>
        <taxon>Eukaryota</taxon>
        <taxon>Viridiplantae</taxon>
        <taxon>Streptophyta</taxon>
        <taxon>Embryophyta</taxon>
        <taxon>Tracheophyta</taxon>
        <taxon>Spermatophyta</taxon>
        <taxon>Magnoliopsida</taxon>
        <taxon>eudicotyledons</taxon>
        <taxon>Gunneridae</taxon>
        <taxon>Pentapetalae</taxon>
        <taxon>rosids</taxon>
        <taxon>fabids</taxon>
        <taxon>Malpighiales</taxon>
        <taxon>Rhizophoraceae</taxon>
        <taxon>Rhizophora</taxon>
    </lineage>
</organism>
<dbReference type="EMBL" id="GGEC01082118">
    <property type="protein sequence ID" value="MBX62602.1"/>
    <property type="molecule type" value="Transcribed_RNA"/>
</dbReference>
<dbReference type="AlphaFoldDB" id="A0A2P2Q6I7"/>
<accession>A0A2P2Q6I7</accession>
<evidence type="ECO:0000313" key="1">
    <source>
        <dbReference type="EMBL" id="MBX62602.1"/>
    </source>
</evidence>